<evidence type="ECO:0000256" key="1">
    <source>
        <dbReference type="SAM" id="MobiDB-lite"/>
    </source>
</evidence>
<gene>
    <name evidence="2" type="ORF">PHPALM_31071</name>
</gene>
<reference evidence="2 3" key="1">
    <citation type="journal article" date="2017" name="Genome Biol. Evol.">
        <title>Phytophthora megakarya and P. palmivora, closely related causal agents of cacao black pod rot, underwent increases in genome sizes and gene numbers by different mechanisms.</title>
        <authorList>
            <person name="Ali S.S."/>
            <person name="Shao J."/>
            <person name="Lary D.J."/>
            <person name="Kronmiller B."/>
            <person name="Shen D."/>
            <person name="Strem M.D."/>
            <person name="Amoako-Attah I."/>
            <person name="Akrofi A.Y."/>
            <person name="Begoude B.A."/>
            <person name="Ten Hoopen G.M."/>
            <person name="Coulibaly K."/>
            <person name="Kebe B.I."/>
            <person name="Melnick R.L."/>
            <person name="Guiltinan M.J."/>
            <person name="Tyler B.M."/>
            <person name="Meinhardt L.W."/>
            <person name="Bailey B.A."/>
        </authorList>
    </citation>
    <scope>NUCLEOTIDE SEQUENCE [LARGE SCALE GENOMIC DNA]</scope>
    <source>
        <strain evidence="3">sbr112.9</strain>
    </source>
</reference>
<feature type="region of interest" description="Disordered" evidence="1">
    <location>
        <begin position="42"/>
        <end position="68"/>
    </location>
</feature>
<accession>A0A2P4X3J6</accession>
<protein>
    <submittedName>
        <fullName evidence="2">Uncharacterized protein</fullName>
    </submittedName>
</protein>
<keyword evidence="3" id="KW-1185">Reference proteome</keyword>
<proteinExistence type="predicted"/>
<dbReference type="Proteomes" id="UP000237271">
    <property type="component" value="Unassembled WGS sequence"/>
</dbReference>
<sequence length="68" mass="7688">MSANANSTTAFTTKLRKFDGSGYRPQMYLEVKDVWATAHEDSPTSLQLKTENISQADFPLAQRQRSLH</sequence>
<organism evidence="2 3">
    <name type="scientific">Phytophthora palmivora</name>
    <dbReference type="NCBI Taxonomy" id="4796"/>
    <lineage>
        <taxon>Eukaryota</taxon>
        <taxon>Sar</taxon>
        <taxon>Stramenopiles</taxon>
        <taxon>Oomycota</taxon>
        <taxon>Peronosporomycetes</taxon>
        <taxon>Peronosporales</taxon>
        <taxon>Peronosporaceae</taxon>
        <taxon>Phytophthora</taxon>
    </lineage>
</organism>
<dbReference type="EMBL" id="NCKW01016936">
    <property type="protein sequence ID" value="POM60113.1"/>
    <property type="molecule type" value="Genomic_DNA"/>
</dbReference>
<comment type="caution">
    <text evidence="2">The sequence shown here is derived from an EMBL/GenBank/DDBJ whole genome shotgun (WGS) entry which is preliminary data.</text>
</comment>
<feature type="compositionally biased region" description="Polar residues" evidence="1">
    <location>
        <begin position="43"/>
        <end position="55"/>
    </location>
</feature>
<name>A0A2P4X3J6_9STRA</name>
<evidence type="ECO:0000313" key="2">
    <source>
        <dbReference type="EMBL" id="POM60113.1"/>
    </source>
</evidence>
<dbReference type="AlphaFoldDB" id="A0A2P4X3J6"/>
<evidence type="ECO:0000313" key="3">
    <source>
        <dbReference type="Proteomes" id="UP000237271"/>
    </source>
</evidence>